<evidence type="ECO:0000259" key="2">
    <source>
        <dbReference type="Pfam" id="PF01425"/>
    </source>
</evidence>
<dbReference type="Pfam" id="PF01425">
    <property type="entry name" value="Amidase"/>
    <property type="match status" value="1"/>
</dbReference>
<reference evidence="3" key="1">
    <citation type="submission" date="2021-10" db="EMBL/GenBank/DDBJ databases">
        <title>De novo Genome Assembly of Clathrus columnatus (Basidiomycota, Fungi) Using Illumina and Nanopore Sequence Data.</title>
        <authorList>
            <person name="Ogiso-Tanaka E."/>
            <person name="Itagaki H."/>
            <person name="Hosoya T."/>
            <person name="Hosaka K."/>
        </authorList>
    </citation>
    <scope>NUCLEOTIDE SEQUENCE</scope>
    <source>
        <strain evidence="3">MO-923</strain>
    </source>
</reference>
<evidence type="ECO:0000313" key="4">
    <source>
        <dbReference type="Proteomes" id="UP001050691"/>
    </source>
</evidence>
<dbReference type="PANTHER" id="PTHR11895">
    <property type="entry name" value="TRANSAMIDASE"/>
    <property type="match status" value="1"/>
</dbReference>
<evidence type="ECO:0000256" key="1">
    <source>
        <dbReference type="ARBA" id="ARBA00009199"/>
    </source>
</evidence>
<protein>
    <recommendedName>
        <fullName evidence="2">Amidase domain-containing protein</fullName>
    </recommendedName>
</protein>
<name>A0AAV5A862_9AGAM</name>
<keyword evidence="4" id="KW-1185">Reference proteome</keyword>
<dbReference type="SUPFAM" id="SSF75304">
    <property type="entry name" value="Amidase signature (AS) enzymes"/>
    <property type="match status" value="1"/>
</dbReference>
<dbReference type="Proteomes" id="UP001050691">
    <property type="component" value="Unassembled WGS sequence"/>
</dbReference>
<dbReference type="GO" id="GO:0003824">
    <property type="term" value="F:catalytic activity"/>
    <property type="evidence" value="ECO:0007669"/>
    <property type="project" value="InterPro"/>
</dbReference>
<proteinExistence type="inferred from homology"/>
<dbReference type="InterPro" id="IPR020556">
    <property type="entry name" value="Amidase_CS"/>
</dbReference>
<comment type="similarity">
    <text evidence="1">Belongs to the amidase family.</text>
</comment>
<dbReference type="AlphaFoldDB" id="A0AAV5A862"/>
<organism evidence="3 4">
    <name type="scientific">Clathrus columnatus</name>
    <dbReference type="NCBI Taxonomy" id="1419009"/>
    <lineage>
        <taxon>Eukaryota</taxon>
        <taxon>Fungi</taxon>
        <taxon>Dikarya</taxon>
        <taxon>Basidiomycota</taxon>
        <taxon>Agaricomycotina</taxon>
        <taxon>Agaricomycetes</taxon>
        <taxon>Phallomycetidae</taxon>
        <taxon>Phallales</taxon>
        <taxon>Clathraceae</taxon>
        <taxon>Clathrus</taxon>
    </lineage>
</organism>
<comment type="caution">
    <text evidence="3">The sequence shown here is derived from an EMBL/GenBank/DDBJ whole genome shotgun (WGS) entry which is preliminary data.</text>
</comment>
<dbReference type="PANTHER" id="PTHR11895:SF67">
    <property type="entry name" value="AMIDASE DOMAIN-CONTAINING PROTEIN"/>
    <property type="match status" value="1"/>
</dbReference>
<dbReference type="InterPro" id="IPR000120">
    <property type="entry name" value="Amidase"/>
</dbReference>
<dbReference type="InterPro" id="IPR036928">
    <property type="entry name" value="AS_sf"/>
</dbReference>
<evidence type="ECO:0000313" key="3">
    <source>
        <dbReference type="EMBL" id="GJJ08751.1"/>
    </source>
</evidence>
<dbReference type="Gene3D" id="3.90.1300.10">
    <property type="entry name" value="Amidase signature (AS) domain"/>
    <property type="match status" value="1"/>
</dbReference>
<accession>A0AAV5A862</accession>
<dbReference type="EMBL" id="BPWL01000003">
    <property type="protein sequence ID" value="GJJ08751.1"/>
    <property type="molecule type" value="Genomic_DNA"/>
</dbReference>
<feature type="domain" description="Amidase" evidence="2">
    <location>
        <begin position="149"/>
        <end position="567"/>
    </location>
</feature>
<sequence length="593" mass="64136">MPPSLQTPFLNYPTAVETNGQGTEFKYKSQYFPVLTGFKLNILSYIATSLSPVQSILWNAAESGTPAKLERKGVLKNVVPCFDPTVIPLVPRDSSLSAYDPFLHDANSTQSQFYSALDYVEAYKSRKTTPIKVVERILDILSTDSTKESYFISLVPRHILLAEAAKSTERYVLGTPLPLDGVPLAVKDEVDVKGLMKTFGLSLEQVKRRFKDGGEPSTYTSFCVQKLLDAGMLLLGKTNMHELGLDTTNDNPYWGTPCNPYNPNYYPGGSSGGSGASVGAGLVPIAVGADGGGSVRVPSAYNGAWGLKPSHGRVSTSPSPSFAPSVVVVGPIAATISDLEIAYHIMATPDTDGSLSGLFAPPRSLSLPAQKRIGIYNPWIDASEPKVKILFNSSLTLLKEKMGYQVEDITLPYLSENQIAHRLVIMSELTSILCSAGQDITGLAPHNRILASVASRTSSHDLISANRLRTQMMQHLSHLFTTYPGLIILSPTTPHPGVRIPSGAGLKGAYGLTDATNAVESMIYVFLANWTGCPSISVPCGYVDVHAGEMPVGLMGMSEWGSEDLLLRFGRDWDEIWSTQRRRGKGWVDVLNS</sequence>
<dbReference type="PROSITE" id="PS00571">
    <property type="entry name" value="AMIDASES"/>
    <property type="match status" value="1"/>
</dbReference>
<gene>
    <name evidence="3" type="ORF">Clacol_002970</name>
</gene>
<dbReference type="InterPro" id="IPR023631">
    <property type="entry name" value="Amidase_dom"/>
</dbReference>